<dbReference type="SMART" id="SM00369">
    <property type="entry name" value="LRR_TYP"/>
    <property type="match status" value="4"/>
</dbReference>
<comment type="similarity">
    <text evidence="2">Belongs to the RLP family.</text>
</comment>
<dbReference type="Gene3D" id="3.80.10.10">
    <property type="entry name" value="Ribonuclease Inhibitor"/>
    <property type="match status" value="1"/>
</dbReference>
<dbReference type="InParanoid" id="A0A061F932"/>
<dbReference type="InterPro" id="IPR003591">
    <property type="entry name" value="Leu-rich_rpt_typical-subtyp"/>
</dbReference>
<evidence type="ECO:0000256" key="12">
    <source>
        <dbReference type="SAM" id="Phobius"/>
    </source>
</evidence>
<dbReference type="PANTHER" id="PTHR27004:SF203">
    <property type="entry name" value="LEUCINE-RICH REPEAT-CONTAINING N-TERMINAL PLANT-TYPE DOMAIN-CONTAINING PROTEIN"/>
    <property type="match status" value="1"/>
</dbReference>
<keyword evidence="4" id="KW-0433">Leucine-rich repeat</keyword>
<keyword evidence="5 12" id="KW-0812">Transmembrane</keyword>
<evidence type="ECO:0000256" key="9">
    <source>
        <dbReference type="ARBA" id="ARBA00023170"/>
    </source>
</evidence>
<dbReference type="GO" id="GO:0005886">
    <property type="term" value="C:plasma membrane"/>
    <property type="evidence" value="ECO:0007669"/>
    <property type="project" value="UniProtKB-SubCell"/>
</dbReference>
<evidence type="ECO:0000256" key="7">
    <source>
        <dbReference type="ARBA" id="ARBA00022989"/>
    </source>
</evidence>
<feature type="transmembrane region" description="Helical" evidence="12">
    <location>
        <begin position="399"/>
        <end position="423"/>
    </location>
</feature>
<dbReference type="PRINTS" id="PR00019">
    <property type="entry name" value="LEURICHRPT"/>
</dbReference>
<dbReference type="eggNOG" id="KOG0619">
    <property type="taxonomic scope" value="Eukaryota"/>
</dbReference>
<evidence type="ECO:0000256" key="4">
    <source>
        <dbReference type="ARBA" id="ARBA00022614"/>
    </source>
</evidence>
<evidence type="ECO:0000256" key="11">
    <source>
        <dbReference type="SAM" id="MobiDB-lite"/>
    </source>
</evidence>
<dbReference type="Pfam" id="PF00560">
    <property type="entry name" value="LRR_1"/>
    <property type="match status" value="4"/>
</dbReference>
<feature type="transmembrane region" description="Helical" evidence="12">
    <location>
        <begin position="341"/>
        <end position="365"/>
    </location>
</feature>
<evidence type="ECO:0000256" key="6">
    <source>
        <dbReference type="ARBA" id="ARBA00022737"/>
    </source>
</evidence>
<keyword evidence="10" id="KW-0325">Glycoprotein</keyword>
<dbReference type="SUPFAM" id="SSF52058">
    <property type="entry name" value="L domain-like"/>
    <property type="match status" value="1"/>
</dbReference>
<evidence type="ECO:0000256" key="1">
    <source>
        <dbReference type="ARBA" id="ARBA00004251"/>
    </source>
</evidence>
<dbReference type="AlphaFoldDB" id="A0A061F932"/>
<dbReference type="HOGENOM" id="CLU_431754_0_0_1"/>
<feature type="region of interest" description="Disordered" evidence="11">
    <location>
        <begin position="580"/>
        <end position="605"/>
    </location>
</feature>
<dbReference type="Proteomes" id="UP000026915">
    <property type="component" value="Chromosome 7"/>
</dbReference>
<keyword evidence="3" id="KW-1003">Cell membrane</keyword>
<evidence type="ECO:0000313" key="14">
    <source>
        <dbReference type="Proteomes" id="UP000026915"/>
    </source>
</evidence>
<comment type="subcellular location">
    <subcellularLocation>
        <location evidence="1">Cell membrane</location>
        <topology evidence="1">Single-pass type I membrane protein</topology>
    </subcellularLocation>
</comment>
<evidence type="ECO:0000313" key="13">
    <source>
        <dbReference type="EMBL" id="EOY13855.1"/>
    </source>
</evidence>
<name>A0A061F932_THECC</name>
<evidence type="ECO:0000256" key="3">
    <source>
        <dbReference type="ARBA" id="ARBA00022475"/>
    </source>
</evidence>
<dbReference type="EMBL" id="CM001885">
    <property type="protein sequence ID" value="EOY13855.1"/>
    <property type="molecule type" value="Genomic_DNA"/>
</dbReference>
<dbReference type="InterPro" id="IPR001611">
    <property type="entry name" value="Leu-rich_rpt"/>
</dbReference>
<keyword evidence="9 13" id="KW-0675">Receptor</keyword>
<evidence type="ECO:0000256" key="8">
    <source>
        <dbReference type="ARBA" id="ARBA00023136"/>
    </source>
</evidence>
<dbReference type="Pfam" id="PF13855">
    <property type="entry name" value="LRR_8"/>
    <property type="match status" value="1"/>
</dbReference>
<keyword evidence="8 12" id="KW-0472">Membrane</keyword>
<reference evidence="13 14" key="1">
    <citation type="journal article" date="2013" name="Genome Biol.">
        <title>The genome sequence of the most widely cultivated cacao type and its use to identify candidate genes regulating pod color.</title>
        <authorList>
            <person name="Motamayor J.C."/>
            <person name="Mockaitis K."/>
            <person name="Schmutz J."/>
            <person name="Haiminen N."/>
            <person name="Iii D.L."/>
            <person name="Cornejo O."/>
            <person name="Findley S.D."/>
            <person name="Zheng P."/>
            <person name="Utro F."/>
            <person name="Royaert S."/>
            <person name="Saski C."/>
            <person name="Jenkins J."/>
            <person name="Podicheti R."/>
            <person name="Zhao M."/>
            <person name="Scheffler B.E."/>
            <person name="Stack J.C."/>
            <person name="Feltus F.A."/>
            <person name="Mustiga G.M."/>
            <person name="Amores F."/>
            <person name="Phillips W."/>
            <person name="Marelli J.P."/>
            <person name="May G.D."/>
            <person name="Shapiro H."/>
            <person name="Ma J."/>
            <person name="Bustamante C.D."/>
            <person name="Schnell R.J."/>
            <person name="Main D."/>
            <person name="Gilbert D."/>
            <person name="Parida L."/>
            <person name="Kuhn D.N."/>
        </authorList>
    </citation>
    <scope>NUCLEOTIDE SEQUENCE [LARGE SCALE GENOMIC DNA]</scope>
    <source>
        <strain evidence="14">cv. Matina 1-6</strain>
    </source>
</reference>
<evidence type="ECO:0000256" key="2">
    <source>
        <dbReference type="ARBA" id="ARBA00009592"/>
    </source>
</evidence>
<evidence type="ECO:0000256" key="5">
    <source>
        <dbReference type="ARBA" id="ARBA00022692"/>
    </source>
</evidence>
<dbReference type="Gramene" id="EOY13855">
    <property type="protein sequence ID" value="EOY13855"/>
    <property type="gene ID" value="TCM_032528"/>
</dbReference>
<proteinExistence type="inferred from homology"/>
<dbReference type="InterPro" id="IPR032675">
    <property type="entry name" value="LRR_dom_sf"/>
</dbReference>
<organism evidence="13 14">
    <name type="scientific">Theobroma cacao</name>
    <name type="common">Cacao</name>
    <name type="synonym">Cocoa</name>
    <dbReference type="NCBI Taxonomy" id="3641"/>
    <lineage>
        <taxon>Eukaryota</taxon>
        <taxon>Viridiplantae</taxon>
        <taxon>Streptophyta</taxon>
        <taxon>Embryophyta</taxon>
        <taxon>Tracheophyta</taxon>
        <taxon>Spermatophyta</taxon>
        <taxon>Magnoliopsida</taxon>
        <taxon>eudicotyledons</taxon>
        <taxon>Gunneridae</taxon>
        <taxon>Pentapetalae</taxon>
        <taxon>rosids</taxon>
        <taxon>malvids</taxon>
        <taxon>Malvales</taxon>
        <taxon>Malvaceae</taxon>
        <taxon>Byttnerioideae</taxon>
        <taxon>Theobroma</taxon>
    </lineage>
</organism>
<keyword evidence="6" id="KW-0677">Repeat</keyword>
<keyword evidence="14" id="KW-1185">Reference proteome</keyword>
<sequence length="634" mass="69927">MGEISGVCNMKFLEILDLSHNNFSGIIPQCIGSFSKSLSLLNLKKNKFHGIVPPTFARGCGLKNLNLNSNHLEGPLTRSISNCKDLEVLDLGNNKIKDTFPHWIVALSELQVLVLHSNKFQGSIGASKNPQSLPKLRIIDLSQNNFFGPLPTSYMKHFKGMMKLDEGKAVRYMGERNYSYDYSVAVVVKGLEIELVKILTIFTTIDLSGNNFEGEIPRVIGELSSLRGLNLSHNNLVGHVPPSLGNLSQLEWLDLSSNKLDGQIPRELVDLTFLSFFNVSNNQLVGPIPQGKQFNTFENDSYEGNKGLCGLPLSIACSSNEPRQPPPSMNSHNEDGSKFEFGWEVVLIGYGFGFIFGVSMGYVAFRARKPKWFVTLVEGCWDFLLFDVWKGLGRGDVMFLGRVLLACMLELFLYPGMVIGYMMTKVCYTPNRKFEKSLKDDIAPNGIIKSIKPRTSSNRNFKVKLRVSQFKDDSKWSTLEDPRVPSSNSSFGGLDYILFAILCYWNFYGSGGILNGHCSGGGFRGLPMRGARGDSDSDISQSVSEGPTDFTAESRWCLELNNLEGDPFRVPTNWAPSDLGTKVKIRESPSDSETDESVDKADAKPCGVSIGIRGNECLSGRRGGCHGLDGSSGS</sequence>
<evidence type="ECO:0000256" key="10">
    <source>
        <dbReference type="ARBA" id="ARBA00023180"/>
    </source>
</evidence>
<keyword evidence="7 12" id="KW-1133">Transmembrane helix</keyword>
<dbReference type="FunFam" id="3.80.10.10:FF:000111">
    <property type="entry name" value="LRR receptor-like serine/threonine-protein kinase ERECTA"/>
    <property type="match status" value="1"/>
</dbReference>
<dbReference type="PANTHER" id="PTHR27004">
    <property type="entry name" value="RECEPTOR-LIKE PROTEIN 12 ISOFORM X1"/>
    <property type="match status" value="1"/>
</dbReference>
<protein>
    <submittedName>
        <fullName evidence="13">Receptor like protein 27</fullName>
    </submittedName>
</protein>
<dbReference type="FunFam" id="3.80.10.10:FF:000383">
    <property type="entry name" value="Leucine-rich repeat receptor protein kinase EMS1"/>
    <property type="match status" value="1"/>
</dbReference>
<accession>A0A061F932</accession>
<gene>
    <name evidence="13" type="ORF">TCM_032528</name>
</gene>